<gene>
    <name evidence="13" type="ORF">Q5P01_012014</name>
</gene>
<dbReference type="EMBL" id="JAUPFM010000009">
    <property type="protein sequence ID" value="KAK2841814.1"/>
    <property type="molecule type" value="Genomic_DNA"/>
</dbReference>
<evidence type="ECO:0000256" key="8">
    <source>
        <dbReference type="ARBA" id="ARBA00023242"/>
    </source>
</evidence>
<keyword evidence="3" id="KW-0677">Repeat</keyword>
<evidence type="ECO:0000256" key="1">
    <source>
        <dbReference type="ARBA" id="ARBA00004123"/>
    </source>
</evidence>
<dbReference type="InterPro" id="IPR036236">
    <property type="entry name" value="Znf_C2H2_sf"/>
</dbReference>
<evidence type="ECO:0000256" key="10">
    <source>
        <dbReference type="PROSITE-ProRule" id="PRU00042"/>
    </source>
</evidence>
<evidence type="ECO:0000313" key="14">
    <source>
        <dbReference type="Proteomes" id="UP001187415"/>
    </source>
</evidence>
<evidence type="ECO:0000256" key="4">
    <source>
        <dbReference type="ARBA" id="ARBA00022771"/>
    </source>
</evidence>
<evidence type="ECO:0000256" key="5">
    <source>
        <dbReference type="ARBA" id="ARBA00022833"/>
    </source>
</evidence>
<dbReference type="Gene3D" id="3.30.160.60">
    <property type="entry name" value="Classic Zinc Finger"/>
    <property type="match status" value="1"/>
</dbReference>
<dbReference type="PANTHER" id="PTHR23233:SF84">
    <property type="entry name" value="FI23031P1"/>
    <property type="match status" value="1"/>
</dbReference>
<dbReference type="PROSITE" id="PS00028">
    <property type="entry name" value="ZINC_FINGER_C2H2_1"/>
    <property type="match status" value="2"/>
</dbReference>
<dbReference type="FunFam" id="3.30.160.60:FF:000065">
    <property type="entry name" value="B-cell CLL/lymphoma 6, member B"/>
    <property type="match status" value="1"/>
</dbReference>
<dbReference type="GO" id="GO:0008270">
    <property type="term" value="F:zinc ion binding"/>
    <property type="evidence" value="ECO:0007669"/>
    <property type="project" value="UniProtKB-KW"/>
</dbReference>
<feature type="domain" description="C2H2-type" evidence="12">
    <location>
        <begin position="340"/>
        <end position="367"/>
    </location>
</feature>
<evidence type="ECO:0000259" key="12">
    <source>
        <dbReference type="PROSITE" id="PS50157"/>
    </source>
</evidence>
<dbReference type="InterPro" id="IPR051565">
    <property type="entry name" value="Sal_C2H2-zinc-finger"/>
</dbReference>
<protein>
    <recommendedName>
        <fullName evidence="12">C2H2-type domain-containing protein</fullName>
    </recommendedName>
</protein>
<evidence type="ECO:0000313" key="13">
    <source>
        <dbReference type="EMBL" id="KAK2841814.1"/>
    </source>
</evidence>
<evidence type="ECO:0000256" key="6">
    <source>
        <dbReference type="ARBA" id="ARBA00023015"/>
    </source>
</evidence>
<keyword evidence="2" id="KW-0479">Metal-binding</keyword>
<dbReference type="GO" id="GO:0000981">
    <property type="term" value="F:DNA-binding transcription factor activity, RNA polymerase II-specific"/>
    <property type="evidence" value="ECO:0007669"/>
    <property type="project" value="TreeGrafter"/>
</dbReference>
<feature type="region of interest" description="Disordered" evidence="11">
    <location>
        <begin position="155"/>
        <end position="215"/>
    </location>
</feature>
<evidence type="ECO:0000256" key="11">
    <source>
        <dbReference type="SAM" id="MobiDB-lite"/>
    </source>
</evidence>
<evidence type="ECO:0000256" key="7">
    <source>
        <dbReference type="ARBA" id="ARBA00023163"/>
    </source>
</evidence>
<dbReference type="AlphaFoldDB" id="A0AA88MRL1"/>
<feature type="compositionally biased region" description="Basic and acidic residues" evidence="11">
    <location>
        <begin position="174"/>
        <end position="215"/>
    </location>
</feature>
<feature type="domain" description="C2H2-type" evidence="12">
    <location>
        <begin position="368"/>
        <end position="395"/>
    </location>
</feature>
<proteinExistence type="inferred from homology"/>
<feature type="compositionally biased region" description="Basic and acidic residues" evidence="11">
    <location>
        <begin position="240"/>
        <end position="257"/>
    </location>
</feature>
<dbReference type="SMART" id="SM00355">
    <property type="entry name" value="ZnF_C2H2"/>
    <property type="match status" value="2"/>
</dbReference>
<dbReference type="InterPro" id="IPR013087">
    <property type="entry name" value="Znf_C2H2_type"/>
</dbReference>
<keyword evidence="7" id="KW-0804">Transcription</keyword>
<organism evidence="13 14">
    <name type="scientific">Channa striata</name>
    <name type="common">Snakehead murrel</name>
    <name type="synonym">Ophicephalus striatus</name>
    <dbReference type="NCBI Taxonomy" id="64152"/>
    <lineage>
        <taxon>Eukaryota</taxon>
        <taxon>Metazoa</taxon>
        <taxon>Chordata</taxon>
        <taxon>Craniata</taxon>
        <taxon>Vertebrata</taxon>
        <taxon>Euteleostomi</taxon>
        <taxon>Actinopterygii</taxon>
        <taxon>Neopterygii</taxon>
        <taxon>Teleostei</taxon>
        <taxon>Neoteleostei</taxon>
        <taxon>Acanthomorphata</taxon>
        <taxon>Anabantaria</taxon>
        <taxon>Anabantiformes</taxon>
        <taxon>Channoidei</taxon>
        <taxon>Channidae</taxon>
        <taxon>Channa</taxon>
    </lineage>
</organism>
<feature type="region of interest" description="Disordered" evidence="11">
    <location>
        <begin position="240"/>
        <end position="317"/>
    </location>
</feature>
<evidence type="ECO:0000256" key="2">
    <source>
        <dbReference type="ARBA" id="ARBA00022723"/>
    </source>
</evidence>
<dbReference type="PROSITE" id="PS50157">
    <property type="entry name" value="ZINC_FINGER_C2H2_2"/>
    <property type="match status" value="2"/>
</dbReference>
<keyword evidence="8" id="KW-0539">Nucleus</keyword>
<comment type="caution">
    <text evidence="13">The sequence shown here is derived from an EMBL/GenBank/DDBJ whole genome shotgun (WGS) entry which is preliminary data.</text>
</comment>
<dbReference type="PANTHER" id="PTHR23233">
    <property type="entry name" value="SAL-LIKE PROTEIN"/>
    <property type="match status" value="1"/>
</dbReference>
<keyword evidence="5" id="KW-0862">Zinc</keyword>
<comment type="similarity">
    <text evidence="9">Belongs to the sal C2H2-type zinc-finger protein family.</text>
</comment>
<accession>A0AA88MRL1</accession>
<reference evidence="13" key="1">
    <citation type="submission" date="2023-07" db="EMBL/GenBank/DDBJ databases">
        <title>Chromosome-level Genome Assembly of Striped Snakehead (Channa striata).</title>
        <authorList>
            <person name="Liu H."/>
        </authorList>
    </citation>
    <scope>NUCLEOTIDE SEQUENCE</scope>
    <source>
        <strain evidence="13">Gz</strain>
        <tissue evidence="13">Muscle</tissue>
    </source>
</reference>
<keyword evidence="14" id="KW-1185">Reference proteome</keyword>
<keyword evidence="4 10" id="KW-0863">Zinc-finger</keyword>
<keyword evidence="6" id="KW-0805">Transcription regulation</keyword>
<comment type="subcellular location">
    <subcellularLocation>
        <location evidence="1">Nucleus</location>
    </subcellularLocation>
</comment>
<dbReference type="GO" id="GO:0000978">
    <property type="term" value="F:RNA polymerase II cis-regulatory region sequence-specific DNA binding"/>
    <property type="evidence" value="ECO:0007669"/>
    <property type="project" value="TreeGrafter"/>
</dbReference>
<evidence type="ECO:0000256" key="9">
    <source>
        <dbReference type="ARBA" id="ARBA00038474"/>
    </source>
</evidence>
<evidence type="ECO:0000256" key="3">
    <source>
        <dbReference type="ARBA" id="ARBA00022737"/>
    </source>
</evidence>
<dbReference type="Proteomes" id="UP001187415">
    <property type="component" value="Unassembled WGS sequence"/>
</dbReference>
<dbReference type="SUPFAM" id="SSF57667">
    <property type="entry name" value="beta-beta-alpha zinc fingers"/>
    <property type="match status" value="1"/>
</dbReference>
<sequence length="417" mass="47874">MFKVEMLRALVNQRLTAVVEEICGVFETTIAEYEDIISRSKKDAEQQHKPVEAFCSAGADLNKDIKQLYAVKEERQEWRSVQDQITTKLPHIKEEPEKYWRSQERPPLQELQKSTFPDIHVNSESEEGQRQNYPHVLEVFPADVQQVLMYKDQVPSELHEERPTLKVGDPGCRMIKEEHPDWSSQDLERDGKDKEKGEHPDWSSQDLERDGKDKEKGDQILMEENRESPANGLAQQLETEGKDCGRAEPRLESDSEMKSNSSDSATEDSDDEWKQMPRQQSTSHLKPANGLQPADQDKLSDSTETEDSEDDWKHSSKPESLLGTFKSSFKSACQTEKTSFCCSTCGKRCLCKEQLRKHTKTHSKETMHCCSECGKQFITKANLKKHIRSHSFENRLNGSGFDKPLICEKVCLTYKNT</sequence>
<dbReference type="GO" id="GO:0005634">
    <property type="term" value="C:nucleus"/>
    <property type="evidence" value="ECO:0007669"/>
    <property type="project" value="UniProtKB-SubCell"/>
</dbReference>
<name>A0AA88MRL1_CHASR</name>